<keyword evidence="2" id="KW-0732">Signal</keyword>
<accession>A0A6G1LX87</accession>
<comment type="caution">
    <text evidence="3">The sequence shown here is derived from an EMBL/GenBank/DDBJ whole genome shotgun (WGS) entry which is preliminary data.</text>
</comment>
<dbReference type="EMBL" id="JAABOE010000062">
    <property type="protein sequence ID" value="KAF3173024.1"/>
    <property type="molecule type" value="Genomic_DNA"/>
</dbReference>
<dbReference type="Proteomes" id="UP000479691">
    <property type="component" value="Unassembled WGS sequence"/>
</dbReference>
<gene>
    <name evidence="5" type="ORF">TWF191_006713</name>
    <name evidence="4" type="ORF">TWF679_003626</name>
    <name evidence="3" type="ORF">TWF788_009289</name>
</gene>
<feature type="signal peptide" evidence="2">
    <location>
        <begin position="1"/>
        <end position="18"/>
    </location>
</feature>
<evidence type="ECO:0000313" key="6">
    <source>
        <dbReference type="Proteomes" id="UP000479691"/>
    </source>
</evidence>
<protein>
    <submittedName>
        <fullName evidence="3">Uncharacterized protein</fullName>
    </submittedName>
</protein>
<evidence type="ECO:0000313" key="5">
    <source>
        <dbReference type="EMBL" id="KAF3222631.1"/>
    </source>
</evidence>
<proteinExistence type="predicted"/>
<feature type="chain" id="PRO_5041133639" evidence="2">
    <location>
        <begin position="19"/>
        <end position="63"/>
    </location>
</feature>
<evidence type="ECO:0000313" key="7">
    <source>
        <dbReference type="Proteomes" id="UP000483672"/>
    </source>
</evidence>
<dbReference type="AlphaFoldDB" id="A0A6G1LX87"/>
<evidence type="ECO:0000313" key="4">
    <source>
        <dbReference type="EMBL" id="KAF3215775.1"/>
    </source>
</evidence>
<dbReference type="EMBL" id="WIWT01000018">
    <property type="protein sequence ID" value="KAF3215775.1"/>
    <property type="molecule type" value="Genomic_DNA"/>
</dbReference>
<evidence type="ECO:0000256" key="1">
    <source>
        <dbReference type="SAM" id="MobiDB-lite"/>
    </source>
</evidence>
<reference evidence="6 7" key="1">
    <citation type="submission" date="2019-06" db="EMBL/GenBank/DDBJ databases">
        <authorList>
            <person name="Palmer J.M."/>
        </authorList>
    </citation>
    <scope>NUCLEOTIDE SEQUENCE [LARGE SCALE GENOMIC DNA]</scope>
    <source>
        <strain evidence="5 7">TWF191</strain>
        <strain evidence="4">TWF679</strain>
        <strain evidence="3 6">TWF788</strain>
    </source>
</reference>
<evidence type="ECO:0000256" key="2">
    <source>
        <dbReference type="SAM" id="SignalP"/>
    </source>
</evidence>
<organism evidence="3 6">
    <name type="scientific">Orbilia oligospora</name>
    <name type="common">Nematode-trapping fungus</name>
    <name type="synonym">Arthrobotrys oligospora</name>
    <dbReference type="NCBI Taxonomy" id="2813651"/>
    <lineage>
        <taxon>Eukaryota</taxon>
        <taxon>Fungi</taxon>
        <taxon>Dikarya</taxon>
        <taxon>Ascomycota</taxon>
        <taxon>Pezizomycotina</taxon>
        <taxon>Orbiliomycetes</taxon>
        <taxon>Orbiliales</taxon>
        <taxon>Orbiliaceae</taxon>
        <taxon>Orbilia</taxon>
    </lineage>
</organism>
<dbReference type="Proteomes" id="UP000483672">
    <property type="component" value="Unassembled WGS sequence"/>
</dbReference>
<name>A0A6G1LX87_ORBOL</name>
<dbReference type="Proteomes" id="UP000614610">
    <property type="component" value="Unassembled WGS sequence"/>
</dbReference>
<feature type="region of interest" description="Disordered" evidence="1">
    <location>
        <begin position="25"/>
        <end position="63"/>
    </location>
</feature>
<evidence type="ECO:0000313" key="3">
    <source>
        <dbReference type="EMBL" id="KAF3173024.1"/>
    </source>
</evidence>
<sequence>MQITIAALVAAVVGQAAAQLPFPDTLVRYTSPNPPSRNGDSPDAAGSAGKYAQPVSRAPRAPR</sequence>
<feature type="compositionally biased region" description="Polar residues" evidence="1">
    <location>
        <begin position="28"/>
        <end position="39"/>
    </location>
</feature>
<dbReference type="EMBL" id="WIPF01000039">
    <property type="protein sequence ID" value="KAF3222631.1"/>
    <property type="molecule type" value="Genomic_DNA"/>
</dbReference>